<reference evidence="2 3" key="2">
    <citation type="submission" date="2013-02" db="EMBL/GenBank/DDBJ databases">
        <title>The Genome Sequence of Plasmodium falciparum FCH/4.</title>
        <authorList>
            <consortium name="The Broad Institute Genome Sequencing Platform"/>
            <consortium name="The Broad Institute Genome Sequencing Center for Infectious Disease"/>
            <person name="Neafsey D."/>
            <person name="Cheeseman I."/>
            <person name="Volkman S."/>
            <person name="Adams J."/>
            <person name="Walker B."/>
            <person name="Young S.K."/>
            <person name="Zeng Q."/>
            <person name="Gargeya S."/>
            <person name="Fitzgerald M."/>
            <person name="Haas B."/>
            <person name="Abouelleil A."/>
            <person name="Alvarado L."/>
            <person name="Arachchi H.M."/>
            <person name="Berlin A.M."/>
            <person name="Chapman S.B."/>
            <person name="Dewar J."/>
            <person name="Goldberg J."/>
            <person name="Griggs A."/>
            <person name="Gujja S."/>
            <person name="Hansen M."/>
            <person name="Howarth C."/>
            <person name="Imamovic A."/>
            <person name="Larimer J."/>
            <person name="McCowan C."/>
            <person name="Murphy C."/>
            <person name="Neiman D."/>
            <person name="Pearson M."/>
            <person name="Priest M."/>
            <person name="Roberts A."/>
            <person name="Saif S."/>
            <person name="Shea T."/>
            <person name="Sisk P."/>
            <person name="Sykes S."/>
            <person name="Wortman J."/>
            <person name="Nusbaum C."/>
            <person name="Birren B."/>
        </authorList>
    </citation>
    <scope>NUCLEOTIDE SEQUENCE [LARGE SCALE GENOMIC DNA]</scope>
    <source>
        <strain evidence="2 3">FCH/4</strain>
    </source>
</reference>
<evidence type="ECO:0000313" key="2">
    <source>
        <dbReference type="EMBL" id="ETW31626.1"/>
    </source>
</evidence>
<feature type="compositionally biased region" description="Acidic residues" evidence="1">
    <location>
        <begin position="74"/>
        <end position="90"/>
    </location>
</feature>
<organism evidence="2 3">
    <name type="scientific">Plasmodium falciparum FCH/4</name>
    <dbReference type="NCBI Taxonomy" id="1036724"/>
    <lineage>
        <taxon>Eukaryota</taxon>
        <taxon>Sar</taxon>
        <taxon>Alveolata</taxon>
        <taxon>Apicomplexa</taxon>
        <taxon>Aconoidasida</taxon>
        <taxon>Haemosporida</taxon>
        <taxon>Plasmodiidae</taxon>
        <taxon>Plasmodium</taxon>
        <taxon>Plasmodium (Laverania)</taxon>
    </lineage>
</organism>
<evidence type="ECO:0000256" key="1">
    <source>
        <dbReference type="SAM" id="MobiDB-lite"/>
    </source>
</evidence>
<gene>
    <name evidence="2" type="ORF">PFFCH_00943</name>
</gene>
<protein>
    <submittedName>
        <fullName evidence="2">Uncharacterized protein</fullName>
    </submittedName>
</protein>
<dbReference type="AlphaFoldDB" id="A0A024VUQ2"/>
<feature type="compositionally biased region" description="Basic and acidic residues" evidence="1">
    <location>
        <begin position="30"/>
        <end position="39"/>
    </location>
</feature>
<feature type="non-terminal residue" evidence="2">
    <location>
        <position position="196"/>
    </location>
</feature>
<feature type="compositionally biased region" description="Low complexity" evidence="1">
    <location>
        <begin position="56"/>
        <end position="73"/>
    </location>
</feature>
<dbReference type="SUPFAM" id="SSF49348">
    <property type="entry name" value="Clathrin adaptor appendage domain"/>
    <property type="match status" value="1"/>
</dbReference>
<dbReference type="InterPro" id="IPR013041">
    <property type="entry name" value="Clathrin_app_Ig-like_sf"/>
</dbReference>
<dbReference type="EMBL" id="KI927831">
    <property type="protein sequence ID" value="ETW31626.1"/>
    <property type="molecule type" value="Genomic_DNA"/>
</dbReference>
<reference evidence="2 3" key="1">
    <citation type="submission" date="2013-02" db="EMBL/GenBank/DDBJ databases">
        <title>The Genome Annotation of Plasmodium falciparum FCH/4.</title>
        <authorList>
            <consortium name="The Broad Institute Genome Sequencing Platform"/>
            <consortium name="The Broad Institute Genome Sequencing Center for Infectious Disease"/>
            <person name="Neafsey D."/>
            <person name="Hoffman S."/>
            <person name="Volkman S."/>
            <person name="Rosenthal P."/>
            <person name="Walker B."/>
            <person name="Young S.K."/>
            <person name="Zeng Q."/>
            <person name="Gargeya S."/>
            <person name="Fitzgerald M."/>
            <person name="Haas B."/>
            <person name="Abouelleil A."/>
            <person name="Allen A.W."/>
            <person name="Alvarado L."/>
            <person name="Arachchi H.M."/>
            <person name="Berlin A.M."/>
            <person name="Chapman S.B."/>
            <person name="Gainer-Dewar J."/>
            <person name="Goldberg J."/>
            <person name="Griggs A."/>
            <person name="Gujja S."/>
            <person name="Hansen M."/>
            <person name="Howarth C."/>
            <person name="Imamovic A."/>
            <person name="Ireland A."/>
            <person name="Larimer J."/>
            <person name="McCowan C."/>
            <person name="Murphy C."/>
            <person name="Pearson M."/>
            <person name="Poon T.W."/>
            <person name="Priest M."/>
            <person name="Roberts A."/>
            <person name="Saif S."/>
            <person name="Shea T."/>
            <person name="Sisk P."/>
            <person name="Sykes S."/>
            <person name="Wortman J."/>
            <person name="Nusbaum C."/>
            <person name="Birren B."/>
        </authorList>
    </citation>
    <scope>NUCLEOTIDE SEQUENCE [LARGE SCALE GENOMIC DNA]</scope>
    <source>
        <strain evidence="2 3">FCH/4</strain>
    </source>
</reference>
<feature type="region of interest" description="Disordered" evidence="1">
    <location>
        <begin position="30"/>
        <end position="129"/>
    </location>
</feature>
<accession>A0A024VUQ2</accession>
<sequence>MTLKIQSVLDMLFSIPHAVIDFNEKDNSLKFDKKHDNKKSGKHNKHNDEDYNDTNSDYSHNKVSSHSSCNSSSSEDEDEDEDEDEEEENEEKYSKKRSRNLSDSSHNSKKSSSSVSSHKSKNSSDNSDDNEKLFKILCLQKANNINDLWFNACLLDKCLFFKNNMVSILMKQKYQENKGILIFYIKNISKAALNLS</sequence>
<evidence type="ECO:0000313" key="3">
    <source>
        <dbReference type="Proteomes" id="UP000030656"/>
    </source>
</evidence>
<feature type="compositionally biased region" description="Low complexity" evidence="1">
    <location>
        <begin position="102"/>
        <end position="117"/>
    </location>
</feature>
<dbReference type="Proteomes" id="UP000030656">
    <property type="component" value="Unassembled WGS sequence"/>
</dbReference>
<name>A0A024VUQ2_PLAFA</name>
<proteinExistence type="predicted"/>